<evidence type="ECO:0000259" key="1">
    <source>
        <dbReference type="PROSITE" id="PS50097"/>
    </source>
</evidence>
<protein>
    <recommendedName>
        <fullName evidence="5">Serine-enriched protein</fullName>
    </recommendedName>
</protein>
<dbReference type="VEuPathDB" id="FungiDB:RhiirFUN_007130"/>
<evidence type="ECO:0000259" key="2">
    <source>
        <dbReference type="PROSITE" id="PS51886"/>
    </source>
</evidence>
<feature type="domain" description="BTB" evidence="1">
    <location>
        <begin position="24"/>
        <end position="97"/>
    </location>
</feature>
<dbReference type="InterPro" id="IPR051481">
    <property type="entry name" value="BTB-POZ/Galectin-3-binding"/>
</dbReference>
<dbReference type="PANTHER" id="PTHR24410">
    <property type="entry name" value="HL07962P-RELATED"/>
    <property type="match status" value="1"/>
</dbReference>
<dbReference type="Proteomes" id="UP000233469">
    <property type="component" value="Unassembled WGS sequence"/>
</dbReference>
<dbReference type="Pfam" id="PF00651">
    <property type="entry name" value="BTB"/>
    <property type="match status" value="1"/>
</dbReference>
<feature type="domain" description="TLDc" evidence="2">
    <location>
        <begin position="309"/>
        <end position="464"/>
    </location>
</feature>
<dbReference type="AlphaFoldDB" id="A0A2N1NAI9"/>
<dbReference type="CDD" id="cd18186">
    <property type="entry name" value="BTB_POZ_ZBTB_KLHL-like"/>
    <property type="match status" value="1"/>
</dbReference>
<reference evidence="3 4" key="1">
    <citation type="submission" date="2016-04" db="EMBL/GenBank/DDBJ databases">
        <title>Genome analyses suggest a sexual origin of heterokaryosis in a supposedly ancient asexual fungus.</title>
        <authorList>
            <person name="Ropars J."/>
            <person name="Sedzielewska K."/>
            <person name="Noel J."/>
            <person name="Charron P."/>
            <person name="Farinelli L."/>
            <person name="Marton T."/>
            <person name="Kruger M."/>
            <person name="Pelin A."/>
            <person name="Brachmann A."/>
            <person name="Corradi N."/>
        </authorList>
    </citation>
    <scope>NUCLEOTIDE SEQUENCE [LARGE SCALE GENOMIC DNA]</scope>
    <source>
        <strain evidence="3 4">C2</strain>
    </source>
</reference>
<evidence type="ECO:0000313" key="4">
    <source>
        <dbReference type="Proteomes" id="UP000233469"/>
    </source>
</evidence>
<dbReference type="Gene3D" id="1.25.40.420">
    <property type="match status" value="1"/>
</dbReference>
<dbReference type="InterPro" id="IPR011705">
    <property type="entry name" value="BACK"/>
</dbReference>
<dbReference type="VEuPathDB" id="FungiDB:RhiirA1_539820"/>
<dbReference type="VEuPathDB" id="FungiDB:FUN_004976"/>
<dbReference type="InterPro" id="IPR000210">
    <property type="entry name" value="BTB/POZ_dom"/>
</dbReference>
<sequence>MSCQTLSDTLLRDISNLYDKADDYNVKIQVGEESKMEVFKAHSVILRARSNYFRTAFSSDWAKKEGDFYIFKKPNVSGIIFRIILKYIYTGTIALDATNVENNFIELLIAADEMNLYELVEHLQQHIIDLNHSNNDWIKHNGIKLFNTILRHKGVFSKLEELCNDIMSQEPKLLIGSNEFWGLDDDALLSIIQRDNLNMKEIVIWENLIKWGIAKNSTLNSDMTTWSINEYKTLKETLSTFIQHIRFFQMTPQEYYYKVRPLGKLLPKELKEDLNLYYIVPDSTLATKVLPPRNSNIFDSSILTANCFKLISYWIDDGQEVLPNVLENGQYKYNLLLCGSKDGFGVDDFRLKCNNKGATIVIIKLKNSDKIIGGYNPIKWSAPNKYLKTDKSFIFSFYLKSLKLSTIILSRVKNSNYAISDKDPGFGDKDLNIFQKSCKLDDYYVKIHDSENFEIDDYEVFQVMKN</sequence>
<dbReference type="PROSITE" id="PS50097">
    <property type="entry name" value="BTB"/>
    <property type="match status" value="1"/>
</dbReference>
<dbReference type="SUPFAM" id="SSF54695">
    <property type="entry name" value="POZ domain"/>
    <property type="match status" value="1"/>
</dbReference>
<dbReference type="InterPro" id="IPR011333">
    <property type="entry name" value="SKP1/BTB/POZ_sf"/>
</dbReference>
<dbReference type="Gene3D" id="3.30.710.10">
    <property type="entry name" value="Potassium Channel Kv1.1, Chain A"/>
    <property type="match status" value="1"/>
</dbReference>
<comment type="caution">
    <text evidence="3">The sequence shown here is derived from an EMBL/GenBank/DDBJ whole genome shotgun (WGS) entry which is preliminary data.</text>
</comment>
<dbReference type="PROSITE" id="PS51886">
    <property type="entry name" value="TLDC"/>
    <property type="match status" value="1"/>
</dbReference>
<organism evidence="3 4">
    <name type="scientific">Rhizophagus irregularis</name>
    <dbReference type="NCBI Taxonomy" id="588596"/>
    <lineage>
        <taxon>Eukaryota</taxon>
        <taxon>Fungi</taxon>
        <taxon>Fungi incertae sedis</taxon>
        <taxon>Mucoromycota</taxon>
        <taxon>Glomeromycotina</taxon>
        <taxon>Glomeromycetes</taxon>
        <taxon>Glomerales</taxon>
        <taxon>Glomeraceae</taxon>
        <taxon>Rhizophagus</taxon>
    </lineage>
</organism>
<reference evidence="3 4" key="2">
    <citation type="submission" date="2017-10" db="EMBL/GenBank/DDBJ databases">
        <title>Extensive intraspecific genome diversity in a model arbuscular mycorrhizal fungus.</title>
        <authorList>
            <person name="Chen E.C.H."/>
            <person name="Morin E."/>
            <person name="Baudet D."/>
            <person name="Noel J."/>
            <person name="Ndikumana S."/>
            <person name="Charron P."/>
            <person name="St-Onge C."/>
            <person name="Giorgi J."/>
            <person name="Grigoriev I.V."/>
            <person name="Roux C."/>
            <person name="Martin F.M."/>
            <person name="Corradi N."/>
        </authorList>
    </citation>
    <scope>NUCLEOTIDE SEQUENCE [LARGE SCALE GENOMIC DNA]</scope>
    <source>
        <strain evidence="3 4">C2</strain>
    </source>
</reference>
<proteinExistence type="predicted"/>
<dbReference type="SMART" id="SM00225">
    <property type="entry name" value="BTB"/>
    <property type="match status" value="1"/>
</dbReference>
<gene>
    <name evidence="3" type="ORF">RhiirC2_849534</name>
</gene>
<accession>A0A2N1NAI9</accession>
<name>A0A2N1NAI9_9GLOM</name>
<dbReference type="Pfam" id="PF07707">
    <property type="entry name" value="BACK"/>
    <property type="match status" value="1"/>
</dbReference>
<evidence type="ECO:0008006" key="5">
    <source>
        <dbReference type="Google" id="ProtNLM"/>
    </source>
</evidence>
<dbReference type="EMBL" id="LLXL01000565">
    <property type="protein sequence ID" value="PKK70927.1"/>
    <property type="molecule type" value="Genomic_DNA"/>
</dbReference>
<dbReference type="Pfam" id="PF07534">
    <property type="entry name" value="TLD"/>
    <property type="match status" value="1"/>
</dbReference>
<dbReference type="InterPro" id="IPR006571">
    <property type="entry name" value="TLDc_dom"/>
</dbReference>
<dbReference type="PANTHER" id="PTHR24410:SF23">
    <property type="entry name" value="BTB DOMAIN-CONTAINING PROTEIN-RELATED"/>
    <property type="match status" value="1"/>
</dbReference>
<evidence type="ECO:0000313" key="3">
    <source>
        <dbReference type="EMBL" id="PKK70927.1"/>
    </source>
</evidence>